<sequence>MARIGGRSLWMAWPAGLLCAAAVGGLVVLAMPGVPVAVDFVGETLRAASTVSSDTAETPSTPASDCRHLYSQPLWSSLVWSPGALLSQRHTAAASTPEAVAAAGATVVVTCHWRGEGDRSLETTVSTVSAQGSAAVQATLAGQGFACTTEADTVHCEREAGGVVEIHDLRADRWVSSTLVDWQPPDYAAIVASHAFFGE</sequence>
<dbReference type="Proteomes" id="UP001256673">
    <property type="component" value="Unassembled WGS sequence"/>
</dbReference>
<gene>
    <name evidence="1" type="ORF">RWH43_03395</name>
</gene>
<dbReference type="RefSeq" id="WP_316000664.1">
    <property type="nucleotide sequence ID" value="NZ_JAWDIU010000001.1"/>
</dbReference>
<accession>A0ABU3RSQ8</accession>
<protein>
    <recommendedName>
        <fullName evidence="3">DUF3558 domain-containing protein</fullName>
    </recommendedName>
</protein>
<evidence type="ECO:0000313" key="1">
    <source>
        <dbReference type="EMBL" id="MDU0325797.1"/>
    </source>
</evidence>
<name>A0ABU3RSQ8_9MICO</name>
<evidence type="ECO:0000313" key="2">
    <source>
        <dbReference type="Proteomes" id="UP001256673"/>
    </source>
</evidence>
<keyword evidence="2" id="KW-1185">Reference proteome</keyword>
<evidence type="ECO:0008006" key="3">
    <source>
        <dbReference type="Google" id="ProtNLM"/>
    </source>
</evidence>
<reference evidence="1 2" key="1">
    <citation type="submission" date="2023-09" db="EMBL/GenBank/DDBJ databases">
        <title>Microbacterium fusihabitans sp. nov., Microbacterium phycihabitans sp. nov., and Microbacterium cervinum sp. nov., isolated from dried seaweeds of beach.</title>
        <authorList>
            <person name="Lee S.D."/>
        </authorList>
    </citation>
    <scope>NUCLEOTIDE SEQUENCE [LARGE SCALE GENOMIC DNA]</scope>
    <source>
        <strain evidence="1 2">KSW2-21</strain>
    </source>
</reference>
<dbReference type="EMBL" id="JAWDIU010000001">
    <property type="protein sequence ID" value="MDU0325797.1"/>
    <property type="molecule type" value="Genomic_DNA"/>
</dbReference>
<comment type="caution">
    <text evidence="1">The sequence shown here is derived from an EMBL/GenBank/DDBJ whole genome shotgun (WGS) entry which is preliminary data.</text>
</comment>
<proteinExistence type="predicted"/>
<organism evidence="1 2">
    <name type="scientific">Microbacterium algihabitans</name>
    <dbReference type="NCBI Taxonomy" id="3075992"/>
    <lineage>
        <taxon>Bacteria</taxon>
        <taxon>Bacillati</taxon>
        <taxon>Actinomycetota</taxon>
        <taxon>Actinomycetes</taxon>
        <taxon>Micrococcales</taxon>
        <taxon>Microbacteriaceae</taxon>
        <taxon>Microbacterium</taxon>
    </lineage>
</organism>